<dbReference type="EMBL" id="QPMH01000010">
    <property type="protein sequence ID" value="RDD61690.1"/>
    <property type="molecule type" value="Genomic_DNA"/>
</dbReference>
<feature type="transmembrane region" description="Helical" evidence="2">
    <location>
        <begin position="335"/>
        <end position="352"/>
    </location>
</feature>
<dbReference type="Pfam" id="PF11874">
    <property type="entry name" value="DUF3394"/>
    <property type="match status" value="1"/>
</dbReference>
<dbReference type="AlphaFoldDB" id="A0A369T8R8"/>
<reference evidence="4 5" key="1">
    <citation type="submission" date="2018-07" db="EMBL/GenBank/DDBJ databases">
        <title>Venubactetium sediminum gen. nov., sp. nov., isolated from a marine solar saltern.</title>
        <authorList>
            <person name="Wang S."/>
        </authorList>
    </citation>
    <scope>NUCLEOTIDE SEQUENCE [LARGE SCALE GENOMIC DNA]</scope>
    <source>
        <strain evidence="4 5">WD2A32</strain>
    </source>
</reference>
<feature type="transmembrane region" description="Helical" evidence="2">
    <location>
        <begin position="750"/>
        <end position="774"/>
    </location>
</feature>
<feature type="transmembrane region" description="Helical" evidence="2">
    <location>
        <begin position="312"/>
        <end position="329"/>
    </location>
</feature>
<feature type="transmembrane region" description="Helical" evidence="2">
    <location>
        <begin position="470"/>
        <end position="489"/>
    </location>
</feature>
<feature type="transmembrane region" description="Helical" evidence="2">
    <location>
        <begin position="650"/>
        <end position="668"/>
    </location>
</feature>
<dbReference type="Proteomes" id="UP000253941">
    <property type="component" value="Unassembled WGS sequence"/>
</dbReference>
<evidence type="ECO:0000256" key="1">
    <source>
        <dbReference type="RuleBase" id="RU369079"/>
    </source>
</evidence>
<feature type="transmembrane region" description="Helical" evidence="2">
    <location>
        <begin position="594"/>
        <end position="617"/>
    </location>
</feature>
<keyword evidence="2" id="KW-0812">Transmembrane</keyword>
<name>A0A369T8R8_9PROT</name>
<feature type="transmembrane region" description="Helical" evidence="2">
    <location>
        <begin position="539"/>
        <end position="555"/>
    </location>
</feature>
<proteinExistence type="predicted"/>
<feature type="transmembrane region" description="Helical" evidence="2">
    <location>
        <begin position="910"/>
        <end position="926"/>
    </location>
</feature>
<feature type="transmembrane region" description="Helical" evidence="2">
    <location>
        <begin position="719"/>
        <end position="744"/>
    </location>
</feature>
<organism evidence="4 5">
    <name type="scientific">Ferruginivarius sediminum</name>
    <dbReference type="NCBI Taxonomy" id="2661937"/>
    <lineage>
        <taxon>Bacteria</taxon>
        <taxon>Pseudomonadati</taxon>
        <taxon>Pseudomonadota</taxon>
        <taxon>Alphaproteobacteria</taxon>
        <taxon>Rhodospirillales</taxon>
        <taxon>Rhodospirillaceae</taxon>
        <taxon>Ferruginivarius</taxon>
    </lineage>
</organism>
<dbReference type="PANTHER" id="PTHR43849:SF2">
    <property type="entry name" value="BLL3936 PROTEIN"/>
    <property type="match status" value="1"/>
</dbReference>
<feature type="transmembrane region" description="Helical" evidence="2">
    <location>
        <begin position="781"/>
        <end position="798"/>
    </location>
</feature>
<comment type="caution">
    <text evidence="4">The sequence shown here is derived from an EMBL/GenBank/DDBJ whole genome shotgun (WGS) entry which is preliminary data.</text>
</comment>
<protein>
    <submittedName>
        <fullName evidence="4">DUF3394 domain-containing protein</fullName>
    </submittedName>
</protein>
<feature type="transmembrane region" description="Helical" evidence="2">
    <location>
        <begin position="107"/>
        <end position="125"/>
    </location>
</feature>
<feature type="transmembrane region" description="Helical" evidence="2">
    <location>
        <begin position="408"/>
        <end position="426"/>
    </location>
</feature>
<feature type="transmembrane region" description="Helical" evidence="2">
    <location>
        <begin position="373"/>
        <end position="396"/>
    </location>
</feature>
<feature type="transmembrane region" description="Helical" evidence="2">
    <location>
        <begin position="680"/>
        <end position="707"/>
    </location>
</feature>
<dbReference type="InterPro" id="IPR021814">
    <property type="entry name" value="DUF3394"/>
</dbReference>
<dbReference type="Pfam" id="PF06808">
    <property type="entry name" value="DctM"/>
    <property type="match status" value="2"/>
</dbReference>
<accession>A0A369T8R8</accession>
<dbReference type="PANTHER" id="PTHR43849">
    <property type="entry name" value="BLL3936 PROTEIN"/>
    <property type="match status" value="1"/>
</dbReference>
<evidence type="ECO:0000256" key="2">
    <source>
        <dbReference type="SAM" id="Phobius"/>
    </source>
</evidence>
<evidence type="ECO:0000259" key="3">
    <source>
        <dbReference type="Pfam" id="PF06808"/>
    </source>
</evidence>
<keyword evidence="1" id="KW-1003">Cell membrane</keyword>
<feature type="transmembrane region" description="Helical" evidence="2">
    <location>
        <begin position="623"/>
        <end position="643"/>
    </location>
</feature>
<feature type="transmembrane region" description="Helical" evidence="2">
    <location>
        <begin position="206"/>
        <end position="228"/>
    </location>
</feature>
<keyword evidence="5" id="KW-1185">Reference proteome</keyword>
<dbReference type="InterPro" id="IPR010656">
    <property type="entry name" value="DctM"/>
</dbReference>
<feature type="transmembrane region" description="Helical" evidence="2">
    <location>
        <begin position="516"/>
        <end position="533"/>
    </location>
</feature>
<feature type="transmembrane region" description="Helical" evidence="2">
    <location>
        <begin position="79"/>
        <end position="95"/>
    </location>
</feature>
<evidence type="ECO:0000313" key="4">
    <source>
        <dbReference type="EMBL" id="RDD61690.1"/>
    </source>
</evidence>
<feature type="transmembrane region" description="Helical" evidence="2">
    <location>
        <begin position="438"/>
        <end position="464"/>
    </location>
</feature>
<feature type="domain" description="TRAP C4-dicarboxylate transport system permease DctM subunit" evidence="3">
    <location>
        <begin position="463"/>
        <end position="744"/>
    </location>
</feature>
<dbReference type="GO" id="GO:0005886">
    <property type="term" value="C:plasma membrane"/>
    <property type="evidence" value="ECO:0007669"/>
    <property type="project" value="UniProtKB-SubCell"/>
</dbReference>
<keyword evidence="2" id="KW-0472">Membrane</keyword>
<gene>
    <name evidence="4" type="ORF">DRB17_12235</name>
</gene>
<feature type="domain" description="TRAP C4-dicarboxylate transport system permease DctM subunit" evidence="3">
    <location>
        <begin position="145"/>
        <end position="396"/>
    </location>
</feature>
<dbReference type="NCBIfam" id="TIGR02123">
    <property type="entry name" value="TRAP_fused"/>
    <property type="match status" value="1"/>
</dbReference>
<keyword evidence="2" id="KW-1133">Transmembrane helix</keyword>
<dbReference type="InterPro" id="IPR011853">
    <property type="entry name" value="TRAP_DctM-Dct_fused"/>
</dbReference>
<feature type="transmembrane region" description="Helical" evidence="2">
    <location>
        <begin position="158"/>
        <end position="175"/>
    </location>
</feature>
<keyword evidence="1" id="KW-0813">Transport</keyword>
<dbReference type="RefSeq" id="WP_114582492.1">
    <property type="nucleotide sequence ID" value="NZ_QPMH01000010.1"/>
</dbReference>
<evidence type="ECO:0000313" key="5">
    <source>
        <dbReference type="Proteomes" id="UP000253941"/>
    </source>
</evidence>
<comment type="subcellular location">
    <subcellularLocation>
        <location evidence="1">Cell inner membrane</location>
        <topology evidence="1">Multi-pass membrane protein</topology>
    </subcellularLocation>
</comment>
<sequence>MVQGAGGAGEQASRGPGDKALSDLVASRDTGGRDPDSRVTKLVLLGLALAWSLFQLWYASPLPFIFNFAILNDTEARSIHLAFAIFLAFAAYPTLKSSPRHKVPVQDWAVALIAAFCAAYQFLFYESLSQRIGLPTTFDLIVSGVGMLCLLEATRRALGPPLMIVAIVFLAYIFFGSTDFVPDVIQWKGASFGKAMWHLWLQTEGVFGVPLGVSTSFVFLFVLFGSLLDKAGAGNYFIQVAFAFLGHMRGGPAKAAVVSSGMTGLISGSSIANVVTTGTFTIPLMKKVGFSSEKAGAVEVASSVNGQLMPPVMGAAAFLMVEYVGIPYFEVIKHAFLPAVISYIALLYIVHLEALKQDLRGLPRRHEPKPLMWMLISLGLTVASIAIVAGGIYWLFQLAGLLAQNSALFWGALIVAAIELGLYFGVRGAVPESSRWRVLSTGGIVLCNLVIGAFGIYGLVSLVADLFGPMAPYVTALLVIGLYVGLIWYSTRFPPLKLESEQDAYTLPDPGPTVKAGLYFLPPVGVLVWALMVERLSPGLSAFWATAFMILILLTQRPLRAFFSHSGRYMREIKSGVVELLDGMIAGARNMIGIGVATAAAGIIVGAVTLTGIGQVMTEFVEFVSGGSVILMLLFTAVLSLILGMGLPTTANYIVVATLMAPVVVNLGSEVGLVVELIAVHLFVFYFGIMADVTPPVGLASFAAAAVSGGDPIRTGFTAFFYSLRTVLLPFIFIFNGQLLLIGVTGPFEFALVVFAALAGMLTFAAATQGFFVARSRIWETALLLLVAFTFLRPGYFMDQIQPPTQSVPPTQIMETAGDAPANTSLRLVVEGLSIEGDEVRKTVLLPLGEAEGKTGEERLESSGLIVEMEDGDVVVDRVAFASRAEKLGLEFGYKVVALEVPTDQPPKELFYIPALLLLGAVYWLQRGRGRRHAARTADQAAQ</sequence>
<keyword evidence="1" id="KW-0997">Cell inner membrane</keyword>
<comment type="function">
    <text evidence="1">Part of the tripartite ATP-independent periplasmic (TRAP) transport system.</text>
</comment>
<dbReference type="GO" id="GO:0022857">
    <property type="term" value="F:transmembrane transporter activity"/>
    <property type="evidence" value="ECO:0007669"/>
    <property type="project" value="UniProtKB-UniRule"/>
</dbReference>